<organism evidence="2 3">
    <name type="scientific">Athelia psychrophila</name>
    <dbReference type="NCBI Taxonomy" id="1759441"/>
    <lineage>
        <taxon>Eukaryota</taxon>
        <taxon>Fungi</taxon>
        <taxon>Dikarya</taxon>
        <taxon>Basidiomycota</taxon>
        <taxon>Agaricomycotina</taxon>
        <taxon>Agaricomycetes</taxon>
        <taxon>Agaricomycetidae</taxon>
        <taxon>Atheliales</taxon>
        <taxon>Atheliaceae</taxon>
        <taxon>Athelia</taxon>
    </lineage>
</organism>
<dbReference type="AlphaFoldDB" id="A0A166J3T2"/>
<evidence type="ECO:0000259" key="1">
    <source>
        <dbReference type="Pfam" id="PF01926"/>
    </source>
</evidence>
<dbReference type="Gene3D" id="3.40.50.300">
    <property type="entry name" value="P-loop containing nucleotide triphosphate hydrolases"/>
    <property type="match status" value="1"/>
</dbReference>
<dbReference type="GO" id="GO:0002098">
    <property type="term" value="P:tRNA wobble uridine modification"/>
    <property type="evidence" value="ECO:0007669"/>
    <property type="project" value="TreeGrafter"/>
</dbReference>
<name>A0A166J3T2_9AGAM</name>
<dbReference type="EMBL" id="KV417554">
    <property type="protein sequence ID" value="KZP20478.1"/>
    <property type="molecule type" value="Genomic_DNA"/>
</dbReference>
<evidence type="ECO:0000313" key="2">
    <source>
        <dbReference type="EMBL" id="KZP20478.1"/>
    </source>
</evidence>
<evidence type="ECO:0000313" key="3">
    <source>
        <dbReference type="Proteomes" id="UP000076532"/>
    </source>
</evidence>
<dbReference type="GO" id="GO:0005737">
    <property type="term" value="C:cytoplasm"/>
    <property type="evidence" value="ECO:0007669"/>
    <property type="project" value="TreeGrafter"/>
</dbReference>
<feature type="domain" description="G" evidence="1">
    <location>
        <begin position="32"/>
        <end position="131"/>
    </location>
</feature>
<dbReference type="PANTHER" id="PTHR42714:SF2">
    <property type="entry name" value="TRNA MODIFICATION GTPASE GTPBP3, MITOCHONDRIAL"/>
    <property type="match status" value="1"/>
</dbReference>
<proteinExistence type="predicted"/>
<dbReference type="GO" id="GO:0030488">
    <property type="term" value="P:tRNA methylation"/>
    <property type="evidence" value="ECO:0007669"/>
    <property type="project" value="TreeGrafter"/>
</dbReference>
<dbReference type="PANTHER" id="PTHR42714">
    <property type="entry name" value="TRNA MODIFICATION GTPASE GTPBP3"/>
    <property type="match status" value="1"/>
</dbReference>
<keyword evidence="3" id="KW-1185">Reference proteome</keyword>
<reference evidence="2 3" key="1">
    <citation type="journal article" date="2016" name="Mol. Biol. Evol.">
        <title>Comparative Genomics of Early-Diverging Mushroom-Forming Fungi Provides Insights into the Origins of Lignocellulose Decay Capabilities.</title>
        <authorList>
            <person name="Nagy L.G."/>
            <person name="Riley R."/>
            <person name="Tritt A."/>
            <person name="Adam C."/>
            <person name="Daum C."/>
            <person name="Floudas D."/>
            <person name="Sun H."/>
            <person name="Yadav J.S."/>
            <person name="Pangilinan J."/>
            <person name="Larsson K.H."/>
            <person name="Matsuura K."/>
            <person name="Barry K."/>
            <person name="Labutti K."/>
            <person name="Kuo R."/>
            <person name="Ohm R.A."/>
            <person name="Bhattacharya S.S."/>
            <person name="Shirouzu T."/>
            <person name="Yoshinaga Y."/>
            <person name="Martin F.M."/>
            <person name="Grigoriev I.V."/>
            <person name="Hibbett D.S."/>
        </authorList>
    </citation>
    <scope>NUCLEOTIDE SEQUENCE [LARGE SCALE GENOMIC DNA]</scope>
    <source>
        <strain evidence="2 3">CBS 109695</strain>
    </source>
</reference>
<dbReference type="InterPro" id="IPR027417">
    <property type="entry name" value="P-loop_NTPase"/>
</dbReference>
<dbReference type="CDD" id="cd00882">
    <property type="entry name" value="Ras_like_GTPase"/>
    <property type="match status" value="1"/>
</dbReference>
<dbReference type="InterPro" id="IPR006073">
    <property type="entry name" value="GTP-bd"/>
</dbReference>
<gene>
    <name evidence="2" type="ORF">FIBSPDRAFT_1044763</name>
</gene>
<accession>A0A166J3T2</accession>
<dbReference type="GO" id="GO:0016787">
    <property type="term" value="F:hydrolase activity"/>
    <property type="evidence" value="ECO:0007669"/>
    <property type="project" value="UniProtKB-KW"/>
</dbReference>
<keyword evidence="2" id="KW-0378">Hydrolase</keyword>
<dbReference type="SUPFAM" id="SSF52540">
    <property type="entry name" value="P-loop containing nucleoside triphosphate hydrolases"/>
    <property type="match status" value="1"/>
</dbReference>
<protein>
    <submittedName>
        <fullName evidence="2">P-loop containing nucleoside triphosphate hydrolase protein</fullName>
    </submittedName>
</protein>
<dbReference type="Pfam" id="PF01926">
    <property type="entry name" value="MMR_HSR1"/>
    <property type="match status" value="1"/>
</dbReference>
<sequence length="286" mass="31309">MFKKGLSSSSADSSSVDSQIVQSTAANETVNVVVCGQAGVGKSSLINMLAGRAVAETSNDVAGCTSKSYPYPITMPGDRKITLWDTVGLDGWTTERVTALTATENIRKLTTQLLESTGLSLILYMVRGKPVGSVITDYLLFKAFCDDKVPFVLVVTGLDQDSDRVIWWEQNKSHFNQAGPLSDGHICIVSSKDLHNEEAYAESAREVFNLIEATCLRDPWIADRKSWFIQTVSSVAGVLLASTLKASQRSEILLDGLMQNGVPEDEARAVVRIFQRKYKSVYARSR</sequence>
<dbReference type="GO" id="GO:0005525">
    <property type="term" value="F:GTP binding"/>
    <property type="evidence" value="ECO:0007669"/>
    <property type="project" value="InterPro"/>
</dbReference>
<dbReference type="Proteomes" id="UP000076532">
    <property type="component" value="Unassembled WGS sequence"/>
</dbReference>
<dbReference type="OrthoDB" id="8954335at2759"/>